<keyword evidence="5" id="KW-1185">Reference proteome</keyword>
<reference evidence="4" key="1">
    <citation type="submission" date="2009-08" db="EMBL/GenBank/DDBJ databases">
        <title>Annotation of Salpingoeca rosetta.</title>
        <authorList>
            <consortium name="The Broad Institute Genome Sequencing Platform"/>
            <person name="Russ C."/>
            <person name="Cuomo C."/>
            <person name="Burger G."/>
            <person name="Gray M.W."/>
            <person name="Holland P.W.H."/>
            <person name="King N."/>
            <person name="Lang F.B.F."/>
            <person name="Roger A.J."/>
            <person name="Ruiz-Trillo I."/>
            <person name="Young S.K."/>
            <person name="Zeng Q."/>
            <person name="Gargeya S."/>
            <person name="Alvarado L."/>
            <person name="Berlin A."/>
            <person name="Chapman S.B."/>
            <person name="Chen Z."/>
            <person name="Freedman E."/>
            <person name="Gellesch M."/>
            <person name="Goldberg J."/>
            <person name="Griggs A."/>
            <person name="Gujja S."/>
            <person name="Heilman E."/>
            <person name="Heiman D."/>
            <person name="Howarth C."/>
            <person name="Mehta T."/>
            <person name="Neiman D."/>
            <person name="Pearson M."/>
            <person name="Roberts A."/>
            <person name="Saif S."/>
            <person name="Shea T."/>
            <person name="Shenoy N."/>
            <person name="Sisk P."/>
            <person name="Stolte C."/>
            <person name="Sykes S."/>
            <person name="White J."/>
            <person name="Yandava C."/>
            <person name="Haas B."/>
            <person name="Nusbaum C."/>
            <person name="Birren B."/>
        </authorList>
    </citation>
    <scope>NUCLEOTIDE SEQUENCE</scope>
    <source>
        <strain evidence="4">ATCC 50818</strain>
    </source>
</reference>
<organism evidence="4 5">
    <name type="scientific">Salpingoeca rosetta (strain ATCC 50818 / BSB-021)</name>
    <dbReference type="NCBI Taxonomy" id="946362"/>
    <lineage>
        <taxon>Eukaryota</taxon>
        <taxon>Choanoflagellata</taxon>
        <taxon>Craspedida</taxon>
        <taxon>Salpingoecidae</taxon>
        <taxon>Salpingoeca</taxon>
    </lineage>
</organism>
<evidence type="ECO:0000313" key="4">
    <source>
        <dbReference type="EMBL" id="EGD81837.1"/>
    </source>
</evidence>
<dbReference type="STRING" id="946362.F2U2I5"/>
<evidence type="ECO:0000313" key="5">
    <source>
        <dbReference type="Proteomes" id="UP000007799"/>
    </source>
</evidence>
<dbReference type="Gene3D" id="1.10.8.270">
    <property type="entry name" value="putative rabgap domain of human tbc1 domain family member 14 like domains"/>
    <property type="match status" value="1"/>
</dbReference>
<proteinExistence type="predicted"/>
<evidence type="ECO:0000256" key="2">
    <source>
        <dbReference type="SAM" id="MobiDB-lite"/>
    </source>
</evidence>
<dbReference type="eggNOG" id="KOG2197">
    <property type="taxonomic scope" value="Eukaryota"/>
</dbReference>
<feature type="region of interest" description="Disordered" evidence="2">
    <location>
        <begin position="156"/>
        <end position="193"/>
    </location>
</feature>
<gene>
    <name evidence="4" type="ORF">PTSG_02552</name>
</gene>
<evidence type="ECO:0000259" key="3">
    <source>
        <dbReference type="PROSITE" id="PS50086"/>
    </source>
</evidence>
<dbReference type="Pfam" id="PF00566">
    <property type="entry name" value="RabGAP-TBC"/>
    <property type="match status" value="1"/>
</dbReference>
<dbReference type="RefSeq" id="XP_004997041.1">
    <property type="nucleotide sequence ID" value="XM_004996984.1"/>
</dbReference>
<dbReference type="InterPro" id="IPR035969">
    <property type="entry name" value="Rab-GAP_TBC_sf"/>
</dbReference>
<dbReference type="Gene3D" id="1.10.472.80">
    <property type="entry name" value="Ypt/Rab-GAP domain of gyp1p, domain 3"/>
    <property type="match status" value="1"/>
</dbReference>
<dbReference type="AlphaFoldDB" id="F2U2I5"/>
<dbReference type="InterPro" id="IPR000195">
    <property type="entry name" value="Rab-GAP-TBC_dom"/>
</dbReference>
<dbReference type="PANTHER" id="PTHR22957">
    <property type="entry name" value="TBC1 DOMAIN FAMILY MEMBER GTPASE-ACTIVATING PROTEIN"/>
    <property type="match status" value="1"/>
</dbReference>
<dbReference type="EMBL" id="GL832959">
    <property type="protein sequence ID" value="EGD81837.1"/>
    <property type="molecule type" value="Genomic_DNA"/>
</dbReference>
<feature type="region of interest" description="Disordered" evidence="2">
    <location>
        <begin position="539"/>
        <end position="655"/>
    </location>
</feature>
<accession>F2U2I5</accession>
<dbReference type="OrthoDB" id="10264062at2759"/>
<dbReference type="PANTHER" id="PTHR22957:SF502">
    <property type="entry name" value="SMALL G PROTEIN SIGNALING MODULATOR 2-RELATED"/>
    <property type="match status" value="1"/>
</dbReference>
<dbReference type="InParanoid" id="F2U2I5"/>
<feature type="domain" description="Rab-GAP TBC" evidence="3">
    <location>
        <begin position="254"/>
        <end position="457"/>
    </location>
</feature>
<dbReference type="SMART" id="SM00164">
    <property type="entry name" value="TBC"/>
    <property type="match status" value="1"/>
</dbReference>
<name>F2U2I5_SALR5</name>
<feature type="compositionally biased region" description="Polar residues" evidence="2">
    <location>
        <begin position="591"/>
        <end position="600"/>
    </location>
</feature>
<feature type="compositionally biased region" description="Basic and acidic residues" evidence="2">
    <location>
        <begin position="601"/>
        <end position="633"/>
    </location>
</feature>
<dbReference type="GO" id="GO:0005096">
    <property type="term" value="F:GTPase activator activity"/>
    <property type="evidence" value="ECO:0007669"/>
    <property type="project" value="UniProtKB-KW"/>
</dbReference>
<dbReference type="GeneID" id="16077633"/>
<feature type="compositionally biased region" description="Low complexity" evidence="2">
    <location>
        <begin position="634"/>
        <end position="648"/>
    </location>
</feature>
<dbReference type="PROSITE" id="PS50086">
    <property type="entry name" value="TBC_RABGAP"/>
    <property type="match status" value="1"/>
</dbReference>
<dbReference type="Proteomes" id="UP000007799">
    <property type="component" value="Unassembled WGS sequence"/>
</dbReference>
<protein>
    <recommendedName>
        <fullName evidence="3">Rab-GAP TBC domain-containing protein</fullName>
    </recommendedName>
</protein>
<evidence type="ECO:0000256" key="1">
    <source>
        <dbReference type="ARBA" id="ARBA00022468"/>
    </source>
</evidence>
<feature type="compositionally biased region" description="Acidic residues" evidence="2">
    <location>
        <begin position="542"/>
        <end position="562"/>
    </location>
</feature>
<dbReference type="KEGG" id="sre:PTSG_02552"/>
<keyword evidence="1" id="KW-0343">GTPase activation</keyword>
<dbReference type="SUPFAM" id="SSF47923">
    <property type="entry name" value="Ypt/Rab-GAP domain of gyp1p"/>
    <property type="match status" value="2"/>
</dbReference>
<sequence>MEVSPQTSSEAPEQDELLCIEPARLETQPFERHRGLIPGRLRILSKGSASQFLKWTPTIDTNMEYQVEFDLCRLSSLSRSNGPRVSFVFNEHESVGPFLLDSQADYDRLIHKLADLRILEPNTLEKPQTSSLGDFFSTVADFYNAFRQLGQPTTSDRVPNRVTFLPPDEEKHRGRRRDRAGQTTSPPRADVVCRGTEDMGEMGKAEVIYLASSLPPREVCQREEPVSLKEWESFFQNGNLVREVALRRRVFKGGLAPDARACGWKFFLHFHDDEESVREATQRYHTMRMQWHSMYEEQLEHNKHLKEQQSLIAKDVCRTDRVHPLFADEKGPGLQALTNILTTYVMYNWDLGYVQGMSDVAAMLYAVLQDEVSTFWCFVDWMDRRAVNFDQTQSGIVHQLGLLANLLKYIDPELMAHFDEHGSNHLFFCFRWLIVLFKREFKYTDAMAIWEAVWTEYLSEDFAVFICAAIILSVRDRILAENMAYDDILKTFNDMAMHMDAATVLSDAESIFRQLHACDDDVGLPPKLLPLRHMWTERYGGDDDDGDDEDDDDDDGDDDDHADDMGGGHRHERGTAVVHGDAATVEEGQRRTVQQKQHQPLQRDAKGEHELAQHQEREREQEQEQDEQRHQEQEQQQQPLQEQHQQQQQERERSP</sequence>